<name>A0A3B0XRH4_9ZZZZ</name>
<dbReference type="AlphaFoldDB" id="A0A3B0XRH4"/>
<organism evidence="1">
    <name type="scientific">hydrothermal vent metagenome</name>
    <dbReference type="NCBI Taxonomy" id="652676"/>
    <lineage>
        <taxon>unclassified sequences</taxon>
        <taxon>metagenomes</taxon>
        <taxon>ecological metagenomes</taxon>
    </lineage>
</organism>
<protein>
    <submittedName>
        <fullName evidence="1">Uncharacterized protein</fullName>
    </submittedName>
</protein>
<accession>A0A3B0XRH4</accession>
<reference evidence="1" key="1">
    <citation type="submission" date="2018-06" db="EMBL/GenBank/DDBJ databases">
        <authorList>
            <person name="Zhirakovskaya E."/>
        </authorList>
    </citation>
    <scope>NUCLEOTIDE SEQUENCE</scope>
</reference>
<evidence type="ECO:0000313" key="1">
    <source>
        <dbReference type="EMBL" id="VAW70838.1"/>
    </source>
</evidence>
<sequence length="111" mass="12684">MKTISKLILLMFMFASGFSFSQFAQSETGLQGYYNMSKNIVQLNKKKKWISFSGKTFYYNSSTRITDYKGNTVSADQLGKDVRVTIKLDVSQKYISRPLLSEIRIETVGPE</sequence>
<gene>
    <name evidence="1" type="ORF">MNBD_GAMMA09-1199</name>
</gene>
<proteinExistence type="predicted"/>
<dbReference type="EMBL" id="UOFI01000208">
    <property type="protein sequence ID" value="VAW70838.1"/>
    <property type="molecule type" value="Genomic_DNA"/>
</dbReference>